<evidence type="ECO:0000256" key="2">
    <source>
        <dbReference type="SAM" id="SignalP"/>
    </source>
</evidence>
<keyword evidence="4" id="KW-1185">Reference proteome</keyword>
<gene>
    <name evidence="3" type="ORF">H2O64_21965</name>
</gene>
<feature type="chain" id="PRO_5047130455" evidence="2">
    <location>
        <begin position="20"/>
        <end position="121"/>
    </location>
</feature>
<evidence type="ECO:0000256" key="1">
    <source>
        <dbReference type="ARBA" id="ARBA00022729"/>
    </source>
</evidence>
<protein>
    <submittedName>
        <fullName evidence="3">T9SS type A sorting domain-containing protein</fullName>
    </submittedName>
</protein>
<organism evidence="3 4">
    <name type="scientific">Kordia aestuariivivens</name>
    <dbReference type="NCBI Taxonomy" id="2759037"/>
    <lineage>
        <taxon>Bacteria</taxon>
        <taxon>Pseudomonadati</taxon>
        <taxon>Bacteroidota</taxon>
        <taxon>Flavobacteriia</taxon>
        <taxon>Flavobacteriales</taxon>
        <taxon>Flavobacteriaceae</taxon>
        <taxon>Kordia</taxon>
    </lineage>
</organism>
<sequence>MKKFYIFITALITTISLFAHETTTTRLIDAYGIEYSNIQEQNDQDLKKIKASYSNGELKISSLEKTANVAIYNLLGRKVVDLKNITINGSFNRYLDLPKNNIYIVKISLPTFSKTFKIVAK</sequence>
<dbReference type="Proteomes" id="UP000619238">
    <property type="component" value="Unassembled WGS sequence"/>
</dbReference>
<name>A0ABR7QFK6_9FLAO</name>
<evidence type="ECO:0000313" key="4">
    <source>
        <dbReference type="Proteomes" id="UP000619238"/>
    </source>
</evidence>
<accession>A0ABR7QFK6</accession>
<dbReference type="NCBIfam" id="TIGR04183">
    <property type="entry name" value="Por_Secre_tail"/>
    <property type="match status" value="1"/>
</dbReference>
<dbReference type="EMBL" id="JACGWS010000019">
    <property type="protein sequence ID" value="MBC8757351.1"/>
    <property type="molecule type" value="Genomic_DNA"/>
</dbReference>
<comment type="caution">
    <text evidence="3">The sequence shown here is derived from an EMBL/GenBank/DDBJ whole genome shotgun (WGS) entry which is preliminary data.</text>
</comment>
<evidence type="ECO:0000313" key="3">
    <source>
        <dbReference type="EMBL" id="MBC8757351.1"/>
    </source>
</evidence>
<dbReference type="RefSeq" id="WP_187564392.1">
    <property type="nucleotide sequence ID" value="NZ_JACGWS010000019.1"/>
</dbReference>
<proteinExistence type="predicted"/>
<keyword evidence="1 2" id="KW-0732">Signal</keyword>
<dbReference type="InterPro" id="IPR026444">
    <property type="entry name" value="Secre_tail"/>
</dbReference>
<reference evidence="3 4" key="1">
    <citation type="submission" date="2020-07" db="EMBL/GenBank/DDBJ databases">
        <title>Description of Kordia aestuariivivens sp. nov., isolated from a tidal flat.</title>
        <authorList>
            <person name="Park S."/>
            <person name="Yoon J.-H."/>
        </authorList>
    </citation>
    <scope>NUCLEOTIDE SEQUENCE [LARGE SCALE GENOMIC DNA]</scope>
    <source>
        <strain evidence="3 4">YSTF-M3</strain>
    </source>
</reference>
<feature type="signal peptide" evidence="2">
    <location>
        <begin position="1"/>
        <end position="19"/>
    </location>
</feature>